<dbReference type="GO" id="GO:0015627">
    <property type="term" value="C:type II protein secretion system complex"/>
    <property type="evidence" value="ECO:0007669"/>
    <property type="project" value="UniProtKB-UniRule"/>
</dbReference>
<dbReference type="OrthoDB" id="6121517at2"/>
<comment type="subcellular location">
    <subcellularLocation>
        <location evidence="1 9">Cell inner membrane</location>
        <topology evidence="1 9">Single-pass membrane protein</topology>
    </subcellularLocation>
</comment>
<dbReference type="KEGG" id="fbl:Fbal_0219"/>
<evidence type="ECO:0000256" key="2">
    <source>
        <dbReference type="ARBA" id="ARBA00008358"/>
    </source>
</evidence>
<accession>E1SL39</accession>
<evidence type="ECO:0000259" key="10">
    <source>
        <dbReference type="Pfam" id="PF02501"/>
    </source>
</evidence>
<evidence type="ECO:0000256" key="6">
    <source>
        <dbReference type="ARBA" id="ARBA00022692"/>
    </source>
</evidence>
<dbReference type="eggNOG" id="COG2165">
    <property type="taxonomic scope" value="Bacteria"/>
</dbReference>
<evidence type="ECO:0000256" key="9">
    <source>
        <dbReference type="RuleBase" id="RU368030"/>
    </source>
</evidence>
<keyword evidence="6" id="KW-0812">Transmembrane</keyword>
<evidence type="ECO:0000256" key="1">
    <source>
        <dbReference type="ARBA" id="ARBA00004377"/>
    </source>
</evidence>
<keyword evidence="4 9" id="KW-0488">Methylation</keyword>
<keyword evidence="3" id="KW-1003">Cell membrane</keyword>
<dbReference type="InterPro" id="IPR045584">
    <property type="entry name" value="Pilin-like"/>
</dbReference>
<dbReference type="Pfam" id="PF02501">
    <property type="entry name" value="T2SSI"/>
    <property type="match status" value="1"/>
</dbReference>
<evidence type="ECO:0000256" key="3">
    <source>
        <dbReference type="ARBA" id="ARBA00022475"/>
    </source>
</evidence>
<dbReference type="InterPro" id="IPR012902">
    <property type="entry name" value="N_methyl_site"/>
</dbReference>
<comment type="similarity">
    <text evidence="2 9">Belongs to the GSP I family.</text>
</comment>
<dbReference type="AlphaFoldDB" id="E1SL39"/>
<evidence type="ECO:0000256" key="8">
    <source>
        <dbReference type="ARBA" id="ARBA00023136"/>
    </source>
</evidence>
<comment type="function">
    <text evidence="9">Component of the type II secretion system required for the energy-dependent secretion of extracellular factors such as proteases and toxins from the periplasm.</text>
</comment>
<proteinExistence type="inferred from homology"/>
<dbReference type="InterPro" id="IPR010052">
    <property type="entry name" value="T2SS_protein-GspI"/>
</dbReference>
<keyword evidence="7" id="KW-1133">Transmembrane helix</keyword>
<name>E1SL39_FERBD</name>
<dbReference type="SUPFAM" id="SSF54523">
    <property type="entry name" value="Pili subunits"/>
    <property type="match status" value="1"/>
</dbReference>
<comment type="PTM">
    <text evidence="9">Cleaved by prepilin peptidase.</text>
</comment>
<feature type="domain" description="Type II secretion system protein GspI C-terminal" evidence="10">
    <location>
        <begin position="40"/>
        <end position="119"/>
    </location>
</feature>
<dbReference type="EMBL" id="CP002209">
    <property type="protein sequence ID" value="ADN74433.1"/>
    <property type="molecule type" value="Genomic_DNA"/>
</dbReference>
<protein>
    <recommendedName>
        <fullName evidence="9">Type II secretion system protein I</fullName>
        <shortName evidence="9">T2SS minor pseudopilin I</shortName>
    </recommendedName>
</protein>
<dbReference type="PANTHER" id="PTHR38779:SF2">
    <property type="entry name" value="TYPE II SECRETION SYSTEM PROTEIN I-RELATED"/>
    <property type="match status" value="1"/>
</dbReference>
<sequence length="122" mass="13824">MKRSRGFTLLEVLVAMTVFATAAIAVINTANIQLSSIPILRERTLAGYVAHNRMVDAQLENAFPEIGSRNGRTEMAERQWYWRQQVIKASDENLRLIRVSVSLDDRFEGILAEVETYVAKPD</sequence>
<dbReference type="HOGENOM" id="CLU_121289_6_0_6"/>
<evidence type="ECO:0000313" key="11">
    <source>
        <dbReference type="EMBL" id="ADN74433.1"/>
    </source>
</evidence>
<dbReference type="NCBIfam" id="TIGR01707">
    <property type="entry name" value="gspI"/>
    <property type="match status" value="1"/>
</dbReference>
<evidence type="ECO:0000256" key="5">
    <source>
        <dbReference type="ARBA" id="ARBA00022519"/>
    </source>
</evidence>
<dbReference type="Proteomes" id="UP000006683">
    <property type="component" value="Chromosome"/>
</dbReference>
<keyword evidence="5 9" id="KW-0997">Cell inner membrane</keyword>
<organism evidence="11 12">
    <name type="scientific">Ferrimonas balearica (strain DSM 9799 / CCM 4581 / KCTC 23876 / PAT)</name>
    <dbReference type="NCBI Taxonomy" id="550540"/>
    <lineage>
        <taxon>Bacteria</taxon>
        <taxon>Pseudomonadati</taxon>
        <taxon>Pseudomonadota</taxon>
        <taxon>Gammaproteobacteria</taxon>
        <taxon>Alteromonadales</taxon>
        <taxon>Ferrimonadaceae</taxon>
        <taxon>Ferrimonas</taxon>
    </lineage>
</organism>
<dbReference type="GO" id="GO:0005886">
    <property type="term" value="C:plasma membrane"/>
    <property type="evidence" value="ECO:0007669"/>
    <property type="project" value="UniProtKB-SubCell"/>
</dbReference>
<dbReference type="Pfam" id="PF07963">
    <property type="entry name" value="N_methyl"/>
    <property type="match status" value="1"/>
</dbReference>
<gene>
    <name evidence="11" type="ordered locus">Fbal_0219</name>
</gene>
<keyword evidence="8" id="KW-0472">Membrane</keyword>
<evidence type="ECO:0000313" key="12">
    <source>
        <dbReference type="Proteomes" id="UP000006683"/>
    </source>
</evidence>
<dbReference type="Gene3D" id="3.30.1300.30">
    <property type="entry name" value="GSPII I/J protein-like"/>
    <property type="match status" value="1"/>
</dbReference>
<comment type="subunit">
    <text evidence="9">Type II secretion is composed of four main components: the outer membrane complex, the inner membrane complex, the cytoplasmic secretion ATPase and the periplasm-spanning pseudopilus.</text>
</comment>
<evidence type="ECO:0000256" key="4">
    <source>
        <dbReference type="ARBA" id="ARBA00022481"/>
    </source>
</evidence>
<dbReference type="NCBIfam" id="TIGR02532">
    <property type="entry name" value="IV_pilin_GFxxxE"/>
    <property type="match status" value="1"/>
</dbReference>
<dbReference type="STRING" id="550540.Fbal_0219"/>
<reference evidence="11 12" key="1">
    <citation type="journal article" date="2010" name="Stand. Genomic Sci.">
        <title>Complete genome sequence of Ferrimonas balearica type strain (PAT).</title>
        <authorList>
            <person name="Nolan M."/>
            <person name="Sikorski J."/>
            <person name="Davenport K."/>
            <person name="Lucas S."/>
            <person name="Glavina Del Rio T."/>
            <person name="Tice H."/>
            <person name="Cheng J."/>
            <person name="Goodwin L."/>
            <person name="Pitluck S."/>
            <person name="Liolios K."/>
            <person name="Ivanova N."/>
            <person name="Mavromatis K."/>
            <person name="Ovchinnikova G."/>
            <person name="Pati A."/>
            <person name="Chen A."/>
            <person name="Palaniappan K."/>
            <person name="Land M."/>
            <person name="Hauser L."/>
            <person name="Chang Y."/>
            <person name="Jeffries C."/>
            <person name="Tapia R."/>
            <person name="Brettin T."/>
            <person name="Detter J."/>
            <person name="Han C."/>
            <person name="Yasawong M."/>
            <person name="Rohde M."/>
            <person name="Tindall B."/>
            <person name="Goker M."/>
            <person name="Woyke T."/>
            <person name="Bristow J."/>
            <person name="Eisen J."/>
            <person name="Markowitz V."/>
            <person name="Hugenholtz P."/>
            <person name="Kyrpides N."/>
            <person name="Klenk H."/>
            <person name="Lapidus A."/>
        </authorList>
    </citation>
    <scope>NUCLEOTIDE SEQUENCE [LARGE SCALE GENOMIC DNA]</scope>
    <source>
        <strain evidence="12">DSM 9799 / CCM 4581 / KCTC 23876 / PAT</strain>
    </source>
</reference>
<dbReference type="GO" id="GO:0015628">
    <property type="term" value="P:protein secretion by the type II secretion system"/>
    <property type="evidence" value="ECO:0007669"/>
    <property type="project" value="UniProtKB-UniRule"/>
</dbReference>
<evidence type="ECO:0000256" key="7">
    <source>
        <dbReference type="ARBA" id="ARBA00022989"/>
    </source>
</evidence>
<dbReference type="PANTHER" id="PTHR38779">
    <property type="entry name" value="TYPE II SECRETION SYSTEM PROTEIN I-RELATED"/>
    <property type="match status" value="1"/>
</dbReference>
<dbReference type="PROSITE" id="PS00409">
    <property type="entry name" value="PROKAR_NTER_METHYL"/>
    <property type="match status" value="1"/>
</dbReference>
<dbReference type="InterPro" id="IPR003413">
    <property type="entry name" value="T2SS_GspI_C"/>
</dbReference>
<keyword evidence="12" id="KW-1185">Reference proteome</keyword>